<feature type="domain" description="Glycosyl transferase family 1" evidence="2">
    <location>
        <begin position="106"/>
        <end position="266"/>
    </location>
</feature>
<keyword evidence="5" id="KW-1185">Reference proteome</keyword>
<evidence type="ECO:0000313" key="5">
    <source>
        <dbReference type="Proteomes" id="UP000194933"/>
    </source>
</evidence>
<evidence type="ECO:0000256" key="1">
    <source>
        <dbReference type="ARBA" id="ARBA00022679"/>
    </source>
</evidence>
<dbReference type="EMBL" id="NGMO01000001">
    <property type="protein sequence ID" value="OTP12312.1"/>
    <property type="molecule type" value="Genomic_DNA"/>
</dbReference>
<proteinExistence type="predicted"/>
<organism evidence="4 5">
    <name type="scientific">Candidatus Enterococcus wittei</name>
    <dbReference type="NCBI Taxonomy" id="1987383"/>
    <lineage>
        <taxon>Bacteria</taxon>
        <taxon>Bacillati</taxon>
        <taxon>Bacillota</taxon>
        <taxon>Bacilli</taxon>
        <taxon>Lactobacillales</taxon>
        <taxon>Enterococcaceae</taxon>
        <taxon>Enterococcus</taxon>
    </lineage>
</organism>
<dbReference type="GO" id="GO:0009103">
    <property type="term" value="P:lipopolysaccharide biosynthetic process"/>
    <property type="evidence" value="ECO:0007669"/>
    <property type="project" value="TreeGrafter"/>
</dbReference>
<dbReference type="STRING" id="1987383.A5844_000544"/>
<dbReference type="SUPFAM" id="SSF53756">
    <property type="entry name" value="UDP-Glycosyltransferase/glycogen phosphorylase"/>
    <property type="match status" value="1"/>
</dbReference>
<feature type="domain" description="Glycosyltransferase subfamily 4-like N-terminal" evidence="3">
    <location>
        <begin position="4"/>
        <end position="82"/>
    </location>
</feature>
<keyword evidence="1" id="KW-0808">Transferase</keyword>
<dbReference type="InterPro" id="IPR028098">
    <property type="entry name" value="Glyco_trans_4-like_N"/>
</dbReference>
<dbReference type="PANTHER" id="PTHR46401:SF2">
    <property type="entry name" value="GLYCOSYLTRANSFERASE WBBK-RELATED"/>
    <property type="match status" value="1"/>
</dbReference>
<dbReference type="PANTHER" id="PTHR46401">
    <property type="entry name" value="GLYCOSYLTRANSFERASE WBBK-RELATED"/>
    <property type="match status" value="1"/>
</dbReference>
<dbReference type="AlphaFoldDB" id="A0A2C9XQ30"/>
<gene>
    <name evidence="4" type="ORF">A5844_000544</name>
</gene>
<accession>A0A2C9XQ30</accession>
<protein>
    <submittedName>
        <fullName evidence="4">Uncharacterized protein</fullName>
    </submittedName>
</protein>
<dbReference type="Gene3D" id="3.40.50.2000">
    <property type="entry name" value="Glycogen Phosphorylase B"/>
    <property type="match status" value="2"/>
</dbReference>
<comment type="caution">
    <text evidence="4">The sequence shown here is derived from an EMBL/GenBank/DDBJ whole genome shotgun (WGS) entry which is preliminary data.</text>
</comment>
<dbReference type="Pfam" id="PF13439">
    <property type="entry name" value="Glyco_transf_4"/>
    <property type="match status" value="1"/>
</dbReference>
<dbReference type="InterPro" id="IPR001296">
    <property type="entry name" value="Glyco_trans_1"/>
</dbReference>
<dbReference type="CDD" id="cd03794">
    <property type="entry name" value="GT4_WbuB-like"/>
    <property type="match status" value="1"/>
</dbReference>
<name>A0A2C9XQ30_9ENTE</name>
<dbReference type="Pfam" id="PF00534">
    <property type="entry name" value="Glycos_transf_1"/>
    <property type="match status" value="1"/>
</dbReference>
<sequence>MTLLARRLFKCKIIFVTYDLYPEIAVKMKAIGNESFIAKVMKKINKTLFREVSHVVALSEDMKKYILNNRSIPPEKVSVIHNWATEELGCSEIQSTIFKNIRTKYGLVVSYFGNMGTAQDINTILEIIKDERIRESNICFLFAGHGNKREKIEELIKQKQLSNSIMFDYLSGVDFEDALNITDVFLVSLEKDISGLAVPSKTYSYYQSGKPVIAIMDKNTDVSKEIYKNNAGLAIENGEIEPLVEWLISLENDKTQLTTMSMNVQKMFKDSYTKDLLLEKYVDLVNLVLEE</sequence>
<evidence type="ECO:0000259" key="3">
    <source>
        <dbReference type="Pfam" id="PF13439"/>
    </source>
</evidence>
<dbReference type="GO" id="GO:0016757">
    <property type="term" value="F:glycosyltransferase activity"/>
    <property type="evidence" value="ECO:0007669"/>
    <property type="project" value="InterPro"/>
</dbReference>
<evidence type="ECO:0000313" key="4">
    <source>
        <dbReference type="EMBL" id="OTP12312.1"/>
    </source>
</evidence>
<dbReference type="Proteomes" id="UP000194933">
    <property type="component" value="Unassembled WGS sequence"/>
</dbReference>
<evidence type="ECO:0000259" key="2">
    <source>
        <dbReference type="Pfam" id="PF00534"/>
    </source>
</evidence>
<dbReference type="RefSeq" id="WP_373419200.1">
    <property type="nucleotide sequence ID" value="NZ_NGMO01000001.1"/>
</dbReference>
<reference evidence="4 5" key="1">
    <citation type="submission" date="2017-05" db="EMBL/GenBank/DDBJ databases">
        <title>The Genome Sequence of Enterococcus sp. 10A9_DIV0425.</title>
        <authorList>
            <consortium name="The Broad Institute Genomics Platform"/>
            <consortium name="The Broad Institute Genomic Center for Infectious Diseases"/>
            <person name="Earl A."/>
            <person name="Manson A."/>
            <person name="Schwartman J."/>
            <person name="Gilmore M."/>
            <person name="Abouelleil A."/>
            <person name="Cao P."/>
            <person name="Chapman S."/>
            <person name="Cusick C."/>
            <person name="Shea T."/>
            <person name="Young S."/>
            <person name="Neafsey D."/>
            <person name="Nusbaum C."/>
            <person name="Birren B."/>
        </authorList>
    </citation>
    <scope>NUCLEOTIDE SEQUENCE [LARGE SCALE GENOMIC DNA]</scope>
    <source>
        <strain evidence="4 5">10A9_DIV0425</strain>
    </source>
</reference>